<gene>
    <name evidence="1" type="ORF">F2Q68_00027657</name>
</gene>
<organism evidence="1 2">
    <name type="scientific">Brassica cretica</name>
    <name type="common">Mustard</name>
    <dbReference type="NCBI Taxonomy" id="69181"/>
    <lineage>
        <taxon>Eukaryota</taxon>
        <taxon>Viridiplantae</taxon>
        <taxon>Streptophyta</taxon>
        <taxon>Embryophyta</taxon>
        <taxon>Tracheophyta</taxon>
        <taxon>Spermatophyta</taxon>
        <taxon>Magnoliopsida</taxon>
        <taxon>eudicotyledons</taxon>
        <taxon>Gunneridae</taxon>
        <taxon>Pentapetalae</taxon>
        <taxon>rosids</taxon>
        <taxon>malvids</taxon>
        <taxon>Brassicales</taxon>
        <taxon>Brassicaceae</taxon>
        <taxon>Brassiceae</taxon>
        <taxon>Brassica</taxon>
    </lineage>
</organism>
<name>A0A8S9IK79_BRACR</name>
<evidence type="ECO:0000313" key="1">
    <source>
        <dbReference type="EMBL" id="KAF2569632.1"/>
    </source>
</evidence>
<dbReference type="EMBL" id="QGKW02001911">
    <property type="protein sequence ID" value="KAF2569632.1"/>
    <property type="molecule type" value="Genomic_DNA"/>
</dbReference>
<dbReference type="Proteomes" id="UP000712281">
    <property type="component" value="Unassembled WGS sequence"/>
</dbReference>
<sequence length="193" mass="21840">MECGNKEGEKLMASAIKASRTVSQVHQLQGLSISGKEIKKQVYQSGATSVTGPQEVNVNKVATSDSFKVGANSTEYDTGYDDVAYFLSLAWAIESMISHKCLKIYFVFEGGNLVNAINRPNAWPSFKFEVKEIRRLLDDFLTWRLDYVSFEANRGPRLIADSAVTSNRYQSYVARGCPRWWFHVFGCRLDPFR</sequence>
<proteinExistence type="predicted"/>
<accession>A0A8S9IK79</accession>
<evidence type="ECO:0000313" key="2">
    <source>
        <dbReference type="Proteomes" id="UP000712281"/>
    </source>
</evidence>
<evidence type="ECO:0008006" key="3">
    <source>
        <dbReference type="Google" id="ProtNLM"/>
    </source>
</evidence>
<protein>
    <recommendedName>
        <fullName evidence="3">RNase H type-1 domain-containing protein</fullName>
    </recommendedName>
</protein>
<comment type="caution">
    <text evidence="1">The sequence shown here is derived from an EMBL/GenBank/DDBJ whole genome shotgun (WGS) entry which is preliminary data.</text>
</comment>
<reference evidence="1" key="1">
    <citation type="submission" date="2019-12" db="EMBL/GenBank/DDBJ databases">
        <title>Genome sequencing and annotation of Brassica cretica.</title>
        <authorList>
            <person name="Studholme D.J."/>
            <person name="Sarris P.F."/>
        </authorList>
    </citation>
    <scope>NUCLEOTIDE SEQUENCE</scope>
    <source>
        <strain evidence="1">PFS-001/15</strain>
        <tissue evidence="1">Leaf</tissue>
    </source>
</reference>
<dbReference type="AlphaFoldDB" id="A0A8S9IK79"/>